<evidence type="ECO:0000313" key="2">
    <source>
        <dbReference type="Proteomes" id="UP000828048"/>
    </source>
</evidence>
<keyword evidence="2" id="KW-1185">Reference proteome</keyword>
<sequence>MELIRNEKSRYVTFQKRKKGMKKKAYELQTLCGVEVCLIIYGPITDERPNTSEAEIWPENPATIHDHLIESYKNQPSEERAKRTLTSSDIFMDRTQKIEESLVKLRKKNGEAMYSTWDDRYSNLSYQQLREFDALLEGKLQDVKARIALMKGSSHTQTTQNPSCFVQDLFGTRNMQWEDVHEQQPISMLNPRFDYGVPIHYPFNPEIQQGIQIDANSMENSIMMMPMNYGNQYGTTASQLGGASSSKFMCNLPFERPIYGYDPSMSGMLDNPLPLGYCINPKMETMSPYLQYLKMVSDLSLVDKYYCKGSEFQAKNQN</sequence>
<proteinExistence type="predicted"/>
<organism evidence="1 2">
    <name type="scientific">Vaccinium darrowii</name>
    <dbReference type="NCBI Taxonomy" id="229202"/>
    <lineage>
        <taxon>Eukaryota</taxon>
        <taxon>Viridiplantae</taxon>
        <taxon>Streptophyta</taxon>
        <taxon>Embryophyta</taxon>
        <taxon>Tracheophyta</taxon>
        <taxon>Spermatophyta</taxon>
        <taxon>Magnoliopsida</taxon>
        <taxon>eudicotyledons</taxon>
        <taxon>Gunneridae</taxon>
        <taxon>Pentapetalae</taxon>
        <taxon>asterids</taxon>
        <taxon>Ericales</taxon>
        <taxon>Ericaceae</taxon>
        <taxon>Vaccinioideae</taxon>
        <taxon>Vaccinieae</taxon>
        <taxon>Vaccinium</taxon>
    </lineage>
</organism>
<dbReference type="Proteomes" id="UP000828048">
    <property type="component" value="Chromosome 3"/>
</dbReference>
<comment type="caution">
    <text evidence="1">The sequence shown here is derived from an EMBL/GenBank/DDBJ whole genome shotgun (WGS) entry which is preliminary data.</text>
</comment>
<accession>A0ACB7YZD7</accession>
<reference evidence="1 2" key="1">
    <citation type="journal article" date="2021" name="Hortic Res">
        <title>High-quality reference genome and annotation aids understanding of berry development for evergreen blueberry (Vaccinium darrowii).</title>
        <authorList>
            <person name="Yu J."/>
            <person name="Hulse-Kemp A.M."/>
            <person name="Babiker E."/>
            <person name="Staton M."/>
        </authorList>
    </citation>
    <scope>NUCLEOTIDE SEQUENCE [LARGE SCALE GENOMIC DNA]</scope>
    <source>
        <strain evidence="2">cv. NJ 8807/NJ 8810</strain>
        <tissue evidence="1">Young leaf</tissue>
    </source>
</reference>
<protein>
    <submittedName>
        <fullName evidence="1">Uncharacterized protein</fullName>
    </submittedName>
</protein>
<dbReference type="EMBL" id="CM037153">
    <property type="protein sequence ID" value="KAH7858901.1"/>
    <property type="molecule type" value="Genomic_DNA"/>
</dbReference>
<name>A0ACB7YZD7_9ERIC</name>
<gene>
    <name evidence="1" type="ORF">Vadar_029199</name>
</gene>
<evidence type="ECO:0000313" key="1">
    <source>
        <dbReference type="EMBL" id="KAH7858901.1"/>
    </source>
</evidence>